<evidence type="ECO:0000256" key="2">
    <source>
        <dbReference type="SAM" id="MobiDB-lite"/>
    </source>
</evidence>
<dbReference type="InterPro" id="IPR038161">
    <property type="entry name" value="VirB9/CagX/TrbG_C_sf"/>
</dbReference>
<dbReference type="Gene3D" id="2.60.40.2500">
    <property type="match status" value="1"/>
</dbReference>
<dbReference type="AlphaFoldDB" id="A0A0E3BVT8"/>
<dbReference type="EMBL" id="AWTN01000129">
    <property type="protein sequence ID" value="KGG84418.1"/>
    <property type="molecule type" value="Genomic_DNA"/>
</dbReference>
<sequence length="289" mass="30696">MKKTAIAIALAALLSACATGPKDPPVSSLSFDYVTSGGRELGLVRAFDDGAHTALQFNVDLPRELQVFDAKGQPLAYQQVGQTAVLPGLYSPLRVQIGQRAATVEATKELQPSSVGEPLQQDQAGHTQAPTAPADQAAEIARLRAELQQANATIAKLRGAGHVQSPSKASQEPTKQLQPEAQGEAQLFAFAFNSADFSGHEEEAAALVPAAKVAKTITVHGYTDSPVIDVANRRIALARAMAARKFLMEHGIAAEKIKVRFSSAGNFVADNTTDSGRAQNRRVEIRMAY</sequence>
<feature type="chain" id="PRO_5002409335" description="OmpA-like domain-containing protein" evidence="3">
    <location>
        <begin position="19"/>
        <end position="289"/>
    </location>
</feature>
<comment type="caution">
    <text evidence="5">The sequence shown here is derived from an EMBL/GenBank/DDBJ whole genome shotgun (WGS) entry which is preliminary data.</text>
</comment>
<dbReference type="InterPro" id="IPR050330">
    <property type="entry name" value="Bact_OuterMem_StrucFunc"/>
</dbReference>
<dbReference type="PROSITE" id="PS51257">
    <property type="entry name" value="PROKAR_LIPOPROTEIN"/>
    <property type="match status" value="1"/>
</dbReference>
<dbReference type="PANTHER" id="PTHR30329:SF21">
    <property type="entry name" value="LIPOPROTEIN YIAD-RELATED"/>
    <property type="match status" value="1"/>
</dbReference>
<dbReference type="PROSITE" id="PS51123">
    <property type="entry name" value="OMPA_2"/>
    <property type="match status" value="1"/>
</dbReference>
<keyword evidence="3" id="KW-0732">Signal</keyword>
<accession>A0A0E3BVT8</accession>
<dbReference type="Pfam" id="PF00691">
    <property type="entry name" value="OmpA"/>
    <property type="match status" value="1"/>
</dbReference>
<name>A0A0E3BVT8_9BURK</name>
<proteinExistence type="predicted"/>
<dbReference type="SUPFAM" id="SSF103088">
    <property type="entry name" value="OmpA-like"/>
    <property type="match status" value="1"/>
</dbReference>
<dbReference type="InterPro" id="IPR033645">
    <property type="entry name" value="VirB9/CagX/TrbG_C"/>
</dbReference>
<feature type="signal peptide" evidence="3">
    <location>
        <begin position="1"/>
        <end position="18"/>
    </location>
</feature>
<evidence type="ECO:0000259" key="4">
    <source>
        <dbReference type="PROSITE" id="PS51123"/>
    </source>
</evidence>
<organism evidence="5 6">
    <name type="scientific">Comamonas thiooxydans</name>
    <dbReference type="NCBI Taxonomy" id="363952"/>
    <lineage>
        <taxon>Bacteria</taxon>
        <taxon>Pseudomonadati</taxon>
        <taxon>Pseudomonadota</taxon>
        <taxon>Betaproteobacteria</taxon>
        <taxon>Burkholderiales</taxon>
        <taxon>Comamonadaceae</taxon>
        <taxon>Comamonas</taxon>
    </lineage>
</organism>
<feature type="region of interest" description="Disordered" evidence="2">
    <location>
        <begin position="108"/>
        <end position="134"/>
    </location>
</feature>
<dbReference type="InterPro" id="IPR006665">
    <property type="entry name" value="OmpA-like"/>
</dbReference>
<dbReference type="CDD" id="cd07185">
    <property type="entry name" value="OmpA_C-like"/>
    <property type="match status" value="1"/>
</dbReference>
<dbReference type="InterPro" id="IPR036737">
    <property type="entry name" value="OmpA-like_sf"/>
</dbReference>
<keyword evidence="1" id="KW-0472">Membrane</keyword>
<evidence type="ECO:0000313" key="5">
    <source>
        <dbReference type="EMBL" id="KGG84418.1"/>
    </source>
</evidence>
<reference evidence="5 6" key="1">
    <citation type="submission" date="2013-09" db="EMBL/GenBank/DDBJ databases">
        <title>High correlation between genotypes and phenotypes of environmental bacteria Comamonas testosteroni strains.</title>
        <authorList>
            <person name="Liu L."/>
            <person name="Zhu W."/>
            <person name="Xia X."/>
            <person name="Xu B."/>
            <person name="Luo M."/>
            <person name="Wang G."/>
        </authorList>
    </citation>
    <scope>NUCLEOTIDE SEQUENCE [LARGE SCALE GENOMIC DNA]</scope>
    <source>
        <strain evidence="5 6">JL14</strain>
    </source>
</reference>
<dbReference type="Gene3D" id="3.30.1330.60">
    <property type="entry name" value="OmpA-like domain"/>
    <property type="match status" value="1"/>
</dbReference>
<feature type="domain" description="OmpA-like" evidence="4">
    <location>
        <begin position="177"/>
        <end position="289"/>
    </location>
</feature>
<dbReference type="RefSeq" id="WP_052088476.1">
    <property type="nucleotide sequence ID" value="NZ_AWTN01000129.1"/>
</dbReference>
<evidence type="ECO:0000313" key="6">
    <source>
        <dbReference type="Proteomes" id="UP000029567"/>
    </source>
</evidence>
<feature type="compositionally biased region" description="Polar residues" evidence="2">
    <location>
        <begin position="110"/>
        <end position="126"/>
    </location>
</feature>
<gene>
    <name evidence="5" type="ORF">P245_24405</name>
</gene>
<evidence type="ECO:0000256" key="1">
    <source>
        <dbReference type="PROSITE-ProRule" id="PRU00473"/>
    </source>
</evidence>
<dbReference type="PANTHER" id="PTHR30329">
    <property type="entry name" value="STATOR ELEMENT OF FLAGELLAR MOTOR COMPLEX"/>
    <property type="match status" value="1"/>
</dbReference>
<protein>
    <recommendedName>
        <fullName evidence="4">OmpA-like domain-containing protein</fullName>
    </recommendedName>
</protein>
<dbReference type="Proteomes" id="UP000029567">
    <property type="component" value="Unassembled WGS sequence"/>
</dbReference>
<dbReference type="CDD" id="cd06911">
    <property type="entry name" value="VirB9_CagX_TrbG"/>
    <property type="match status" value="1"/>
</dbReference>
<dbReference type="GO" id="GO:0016020">
    <property type="term" value="C:membrane"/>
    <property type="evidence" value="ECO:0007669"/>
    <property type="project" value="UniProtKB-UniRule"/>
</dbReference>
<evidence type="ECO:0000256" key="3">
    <source>
        <dbReference type="SAM" id="SignalP"/>
    </source>
</evidence>